<dbReference type="OrthoDB" id="20821at2759"/>
<reference evidence="3" key="1">
    <citation type="journal article" date="2021" name="New Phytol.">
        <title>Evolutionary innovations through gain and loss of genes in the ectomycorrhizal Boletales.</title>
        <authorList>
            <person name="Wu G."/>
            <person name="Miyauchi S."/>
            <person name="Morin E."/>
            <person name="Kuo A."/>
            <person name="Drula E."/>
            <person name="Varga T."/>
            <person name="Kohler A."/>
            <person name="Feng B."/>
            <person name="Cao Y."/>
            <person name="Lipzen A."/>
            <person name="Daum C."/>
            <person name="Hundley H."/>
            <person name="Pangilinan J."/>
            <person name="Johnson J."/>
            <person name="Barry K."/>
            <person name="LaButti K."/>
            <person name="Ng V."/>
            <person name="Ahrendt S."/>
            <person name="Min B."/>
            <person name="Choi I.G."/>
            <person name="Park H."/>
            <person name="Plett J.M."/>
            <person name="Magnuson J."/>
            <person name="Spatafora J.W."/>
            <person name="Nagy L.G."/>
            <person name="Henrissat B."/>
            <person name="Grigoriev I.V."/>
            <person name="Yang Z.L."/>
            <person name="Xu J."/>
            <person name="Martin F.M."/>
        </authorList>
    </citation>
    <scope>NUCLEOTIDE SEQUENCE</scope>
    <source>
        <strain evidence="3">KKN 215</strain>
    </source>
</reference>
<comment type="caution">
    <text evidence="3">The sequence shown here is derived from an EMBL/GenBank/DDBJ whole genome shotgun (WGS) entry which is preliminary data.</text>
</comment>
<feature type="domain" description="Senescence" evidence="2">
    <location>
        <begin position="254"/>
        <end position="496"/>
    </location>
</feature>
<evidence type="ECO:0000259" key="2">
    <source>
        <dbReference type="Pfam" id="PF06911"/>
    </source>
</evidence>
<feature type="compositionally biased region" description="Low complexity" evidence="1">
    <location>
        <begin position="345"/>
        <end position="362"/>
    </location>
</feature>
<dbReference type="InterPro" id="IPR009686">
    <property type="entry name" value="Senescence/spartin_C"/>
</dbReference>
<name>A0A8K0UNW0_9AGAR</name>
<organism evidence="3 4">
    <name type="scientific">Cristinia sonorae</name>
    <dbReference type="NCBI Taxonomy" id="1940300"/>
    <lineage>
        <taxon>Eukaryota</taxon>
        <taxon>Fungi</taxon>
        <taxon>Dikarya</taxon>
        <taxon>Basidiomycota</taxon>
        <taxon>Agaricomycotina</taxon>
        <taxon>Agaricomycetes</taxon>
        <taxon>Agaricomycetidae</taxon>
        <taxon>Agaricales</taxon>
        <taxon>Pleurotineae</taxon>
        <taxon>Stephanosporaceae</taxon>
        <taxon>Cristinia</taxon>
    </lineage>
</organism>
<protein>
    <recommendedName>
        <fullName evidence="2">Senescence domain-containing protein</fullName>
    </recommendedName>
</protein>
<feature type="region of interest" description="Disordered" evidence="1">
    <location>
        <begin position="345"/>
        <end position="418"/>
    </location>
</feature>
<feature type="compositionally biased region" description="Low complexity" evidence="1">
    <location>
        <begin position="389"/>
        <end position="402"/>
    </location>
</feature>
<dbReference type="AlphaFoldDB" id="A0A8K0UNW0"/>
<sequence>MQSASSYILLTLPKVSLQSSKESIAGTLSLECISSPPTHMQKHTESDREAYIVLHVEGRPFPIDPASPVSISVDDAGQRTYVFTPSGSGSGKEKASASDEVKITVMEYSDDVEMLDSVLTQYAEVTDHTATRAPHPPPPPYQHAPGSGNVGFEGMHIDNPALRGHLVLMDESSGEVVGELPDRLSFKEDPALVSDDKRLQKSGKEAGPVVLELPPDMYDAYTSGQPLPTAQVEGEELAEAREIFVRAVPPEEQDWITKGATIVSQAISASTSLLLTGLTSASTYYIKHSAPYAPPPPSASYVPRSKTPTAHPALTQAHFLSDKAAKASSVTAAYVERFIRKAVGAKDAGGSSSSSRAGSSTSLAPPINPSGYSVYKPKPRAGVPPPLFPSNSSRSRSVSPSPHGNGQPPELPPRKPLKTRERVLVSANLVLATVDDSARRVFEVGSERLGAVMGHKYGPQAQQSTHLATHTARNVVLVYVDVSGFARRALITKAGKEWMKARIGSRRTEAGQATPSAAGKI</sequence>
<gene>
    <name evidence="3" type="ORF">BXZ70DRAFT_938612</name>
</gene>
<evidence type="ECO:0000256" key="1">
    <source>
        <dbReference type="SAM" id="MobiDB-lite"/>
    </source>
</evidence>
<keyword evidence="4" id="KW-1185">Reference proteome</keyword>
<proteinExistence type="predicted"/>
<accession>A0A8K0UNW0</accession>
<dbReference type="Pfam" id="PF06911">
    <property type="entry name" value="Senescence"/>
    <property type="match status" value="1"/>
</dbReference>
<evidence type="ECO:0000313" key="4">
    <source>
        <dbReference type="Proteomes" id="UP000813824"/>
    </source>
</evidence>
<evidence type="ECO:0000313" key="3">
    <source>
        <dbReference type="EMBL" id="KAH8100224.1"/>
    </source>
</evidence>
<dbReference type="Proteomes" id="UP000813824">
    <property type="component" value="Unassembled WGS sequence"/>
</dbReference>
<dbReference type="EMBL" id="JAEVFJ010000016">
    <property type="protein sequence ID" value="KAH8100224.1"/>
    <property type="molecule type" value="Genomic_DNA"/>
</dbReference>